<accession>A0A268ENK7</accession>
<sequence>MQKLPRGITGFGRSDSEAAVTEKEFKQLCYQLLMEHGFQTFEMVSTYHHNYYVGELRGDEQFVYVLMNKHYPFVAMATKYEDGNVEFIADNRFNGVAHRECFWNHTSSFNQYVLLRFNVLEALLTDDMTKELDKDELKQIDYWKPVKIKDIVFNHWD</sequence>
<comment type="caution">
    <text evidence="1">The sequence shown here is derived from an EMBL/GenBank/DDBJ whole genome shotgun (WGS) entry which is preliminary data.</text>
</comment>
<dbReference type="EMBL" id="NPBY01000051">
    <property type="protein sequence ID" value="PAD74702.1"/>
    <property type="molecule type" value="Genomic_DNA"/>
</dbReference>
<evidence type="ECO:0000313" key="1">
    <source>
        <dbReference type="EMBL" id="PAD74702.1"/>
    </source>
</evidence>
<dbReference type="AlphaFoldDB" id="A0A268ENK7"/>
<protein>
    <submittedName>
        <fullName evidence="1">Uncharacterized protein</fullName>
    </submittedName>
</protein>
<gene>
    <name evidence="1" type="ORF">CHH67_17160</name>
</gene>
<dbReference type="RefSeq" id="WP_095266434.1">
    <property type="nucleotide sequence ID" value="NZ_NPBY01000051.1"/>
</dbReference>
<reference evidence="1 2" key="1">
    <citation type="submission" date="2017-07" db="EMBL/GenBank/DDBJ databases">
        <title>Isolation and whole genome analysis of endospore-forming bacteria from heroin.</title>
        <authorList>
            <person name="Kalinowski J."/>
            <person name="Ahrens B."/>
            <person name="Al-Dilaimi A."/>
            <person name="Winkler A."/>
            <person name="Wibberg D."/>
            <person name="Schleenbecker U."/>
            <person name="Ruckert C."/>
            <person name="Wolfel R."/>
            <person name="Grass G."/>
        </authorList>
    </citation>
    <scope>NUCLEOTIDE SEQUENCE [LARGE SCALE GENOMIC DNA]</scope>
    <source>
        <strain evidence="1 2">7537-G1</strain>
    </source>
</reference>
<evidence type="ECO:0000313" key="2">
    <source>
        <dbReference type="Proteomes" id="UP000215596"/>
    </source>
</evidence>
<dbReference type="Proteomes" id="UP000215596">
    <property type="component" value="Unassembled WGS sequence"/>
</dbReference>
<organism evidence="1 2">
    <name type="scientific">Paenibacillus campinasensis</name>
    <dbReference type="NCBI Taxonomy" id="66347"/>
    <lineage>
        <taxon>Bacteria</taxon>
        <taxon>Bacillati</taxon>
        <taxon>Bacillota</taxon>
        <taxon>Bacilli</taxon>
        <taxon>Bacillales</taxon>
        <taxon>Paenibacillaceae</taxon>
        <taxon>Paenibacillus</taxon>
    </lineage>
</organism>
<proteinExistence type="predicted"/>
<name>A0A268ENK7_9BACL</name>
<dbReference type="OrthoDB" id="6313019at2"/>